<evidence type="ECO:0000256" key="2">
    <source>
        <dbReference type="ARBA" id="ARBA00022567"/>
    </source>
</evidence>
<reference evidence="4" key="1">
    <citation type="submission" date="2017-05" db="EMBL/GenBank/DDBJ databases">
        <authorList>
            <person name="Rodrigo-Torres L."/>
            <person name="Arahal R. D."/>
            <person name="Lucena T."/>
        </authorList>
    </citation>
    <scope>NUCLEOTIDE SEQUENCE [LARGE SCALE GENOMIC DNA]</scope>
    <source>
        <strain evidence="4">CECT 8868</strain>
    </source>
</reference>
<comment type="pathway">
    <text evidence="1">Carbohydrate biosynthesis; Calvin cycle.</text>
</comment>
<organism evidence="3 4">
    <name type="scientific">Octadecabacter ascidiaceicola</name>
    <dbReference type="NCBI Taxonomy" id="1655543"/>
    <lineage>
        <taxon>Bacteria</taxon>
        <taxon>Pseudomonadati</taxon>
        <taxon>Pseudomonadota</taxon>
        <taxon>Alphaproteobacteria</taxon>
        <taxon>Rhodobacterales</taxon>
        <taxon>Roseobacteraceae</taxon>
        <taxon>Octadecabacter</taxon>
    </lineage>
</organism>
<dbReference type="PANTHER" id="PTHR30304">
    <property type="entry name" value="D-TAGATOSE-1,6-BISPHOSPHATE ALDOLASE"/>
    <property type="match status" value="1"/>
</dbReference>
<keyword evidence="4" id="KW-1185">Reference proteome</keyword>
<dbReference type="GO" id="GO:0019253">
    <property type="term" value="P:reductive pentose-phosphate cycle"/>
    <property type="evidence" value="ECO:0007669"/>
    <property type="project" value="UniProtKB-UniPathway"/>
</dbReference>
<evidence type="ECO:0000313" key="4">
    <source>
        <dbReference type="Proteomes" id="UP000203464"/>
    </source>
</evidence>
<dbReference type="Pfam" id="PF01116">
    <property type="entry name" value="F_bP_aldolase"/>
    <property type="match status" value="1"/>
</dbReference>
<evidence type="ECO:0000313" key="3">
    <source>
        <dbReference type="EMBL" id="SMX39545.1"/>
    </source>
</evidence>
<dbReference type="Gene3D" id="3.20.20.70">
    <property type="entry name" value="Aldolase class I"/>
    <property type="match status" value="1"/>
</dbReference>
<dbReference type="GO" id="GO:0016832">
    <property type="term" value="F:aldehyde-lyase activity"/>
    <property type="evidence" value="ECO:0007669"/>
    <property type="project" value="InterPro"/>
</dbReference>
<dbReference type="Proteomes" id="UP000203464">
    <property type="component" value="Unassembled WGS sequence"/>
</dbReference>
<dbReference type="InterPro" id="IPR000771">
    <property type="entry name" value="FBA_II"/>
</dbReference>
<dbReference type="InterPro" id="IPR050246">
    <property type="entry name" value="Class_II_FBP_aldolase"/>
</dbReference>
<dbReference type="SUPFAM" id="SSF51569">
    <property type="entry name" value="Aldolase"/>
    <property type="match status" value="1"/>
</dbReference>
<gene>
    <name evidence="3" type="ORF">OCA8868_02008</name>
</gene>
<accession>A0A238K9Q1</accession>
<keyword evidence="2" id="KW-0113">Calvin cycle</keyword>
<dbReference type="UniPathway" id="UPA00116"/>
<name>A0A238K9Q1_9RHOB</name>
<dbReference type="AlphaFoldDB" id="A0A238K9Q1"/>
<dbReference type="RefSeq" id="WP_179214838.1">
    <property type="nucleotide sequence ID" value="NZ_FXYD01000003.1"/>
</dbReference>
<dbReference type="EMBL" id="FXYD01000003">
    <property type="protein sequence ID" value="SMX39545.1"/>
    <property type="molecule type" value="Genomic_DNA"/>
</dbReference>
<proteinExistence type="predicted"/>
<dbReference type="GO" id="GO:0008270">
    <property type="term" value="F:zinc ion binding"/>
    <property type="evidence" value="ECO:0007669"/>
    <property type="project" value="InterPro"/>
</dbReference>
<evidence type="ECO:0000256" key="1">
    <source>
        <dbReference type="ARBA" id="ARBA00005215"/>
    </source>
</evidence>
<protein>
    <submittedName>
        <fullName evidence="3">Fructose-bisphosphate aldolase class-II</fullName>
    </submittedName>
</protein>
<dbReference type="InterPro" id="IPR013785">
    <property type="entry name" value="Aldolase_TIM"/>
</dbReference>
<sequence>MIFPDFPKSFGPHVSGQATKGAAALASAIEFGDAGIKVTSPAALRVNIGALSEIAAFGTPDAALAAHRLAWQIASSLGIFPASIEDLYRGIGRNDVTAMTVPAMNMRAVAFESARGVFQAMQTQNVGAAIFELSRGEIGFTGQRPREYATAILCAAIAENHTGPLFLQGDHFQISASRYAKDPQAEVGAVKDLITEAIGAGFYNIDIDCSTLVDLSWPTEAEQQRLNIELTAELARHTRALEPEGVTISLGGEIGEVGDENSTVAEVDAYLSGVTAMLGPDIAGLSKLSIQSGTRHGGNVLADGSFGDMNVDFALIGDLTGACRANGGLAGCVQHGASMLSMEKIAQLPDADCIEVHLAAAFLNAVYAHLPQELVTQADDWLKENFADEWKPDWSEAQFLHHARRYPIGPFKRDWWDATAVHADIRADVRNRAAAYFTALNIADTKILVADTIAHAPAAWCGADVTKERSGDEALIRDLAD</sequence>
<dbReference type="PANTHER" id="PTHR30304:SF0">
    <property type="entry name" value="D-TAGATOSE-1,6-BISPHOSPHATE ALDOLASE SUBUNIT GATY-RELATED"/>
    <property type="match status" value="1"/>
</dbReference>